<dbReference type="EMBL" id="CWHQ02000007">
    <property type="protein sequence ID" value="SBO23231.1"/>
    <property type="molecule type" value="Genomic_DNA"/>
</dbReference>
<proteinExistence type="predicted"/>
<evidence type="ECO:0000313" key="3">
    <source>
        <dbReference type="EMBL" id="SBO24072.1"/>
    </source>
</evidence>
<feature type="region of interest" description="Disordered" evidence="1">
    <location>
        <begin position="34"/>
        <end position="66"/>
    </location>
</feature>
<feature type="region of interest" description="Disordered" evidence="1">
    <location>
        <begin position="238"/>
        <end position="270"/>
    </location>
</feature>
<feature type="region of interest" description="Disordered" evidence="1">
    <location>
        <begin position="80"/>
        <end position="149"/>
    </location>
</feature>
<accession>A0A193R161</accession>
<evidence type="ECO:0000256" key="1">
    <source>
        <dbReference type="SAM" id="MobiDB-lite"/>
    </source>
</evidence>
<dbReference type="EMBL" id="CWHR02000006">
    <property type="protein sequence ID" value="SBO24072.1"/>
    <property type="molecule type" value="Genomic_DNA"/>
</dbReference>
<dbReference type="AlphaFoldDB" id="A0A193R161"/>
<organism evidence="3 5">
    <name type="scientific">Plasmodium knowlesi (strain H)</name>
    <dbReference type="NCBI Taxonomy" id="5851"/>
    <lineage>
        <taxon>Eukaryota</taxon>
        <taxon>Sar</taxon>
        <taxon>Alveolata</taxon>
        <taxon>Apicomplexa</taxon>
        <taxon>Aconoidasida</taxon>
        <taxon>Haemosporida</taxon>
        <taxon>Plasmodiidae</taxon>
        <taxon>Plasmodium</taxon>
        <taxon>Plasmodium (Plasmodium)</taxon>
    </lineage>
</organism>
<feature type="compositionally biased region" description="Basic and acidic residues" evidence="1">
    <location>
        <begin position="187"/>
        <end position="203"/>
    </location>
</feature>
<protein>
    <submittedName>
        <fullName evidence="3">Uncharacterized protein</fullName>
    </submittedName>
</protein>
<evidence type="ECO:0000313" key="5">
    <source>
        <dbReference type="Proteomes" id="UP000182142"/>
    </source>
</evidence>
<feature type="compositionally biased region" description="Basic and acidic residues" evidence="1">
    <location>
        <begin position="94"/>
        <end position="121"/>
    </location>
</feature>
<feature type="region of interest" description="Disordered" evidence="1">
    <location>
        <begin position="174"/>
        <end position="225"/>
    </location>
</feature>
<dbReference type="Proteomes" id="UP000182128">
    <property type="component" value="Unassembled WGS sequence"/>
</dbReference>
<name>A0A193R161_PLAKH</name>
<feature type="region of interest" description="Disordered" evidence="1">
    <location>
        <begin position="293"/>
        <end position="361"/>
    </location>
</feature>
<reference evidence="3" key="1">
    <citation type="submission" date="2016-05" db="EMBL/GenBank/DDBJ databases">
        <authorList>
            <person name="Lavstsen T."/>
            <person name="Jespersen J.S."/>
        </authorList>
    </citation>
    <scope>NUCLEOTIDE SEQUENCE [LARGE SCALE GENOMIC DNA]</scope>
</reference>
<feature type="compositionally biased region" description="Basic residues" evidence="1">
    <location>
        <begin position="80"/>
        <end position="93"/>
    </location>
</feature>
<evidence type="ECO:0000313" key="4">
    <source>
        <dbReference type="Proteomes" id="UP000182128"/>
    </source>
</evidence>
<feature type="compositionally biased region" description="Basic and acidic residues" evidence="1">
    <location>
        <begin position="302"/>
        <end position="327"/>
    </location>
</feature>
<gene>
    <name evidence="2" type="ORF">PKNA1_C2_0716700</name>
    <name evidence="3" type="ORF">PKNA1_H1_0716700</name>
</gene>
<reference evidence="4 5" key="2">
    <citation type="submission" date="2016-05" db="EMBL/GenBank/DDBJ databases">
        <authorList>
            <person name="Sharaf H."/>
        </authorList>
    </citation>
    <scope>NUCLEOTIDE SEQUENCE [LARGE SCALE GENOMIC DNA]</scope>
    <source>
        <strain evidence="4 5">H</strain>
    </source>
</reference>
<dbReference type="Proteomes" id="UP000182142">
    <property type="component" value="Unassembled WGS sequence"/>
</dbReference>
<feature type="compositionally biased region" description="Basic and acidic residues" evidence="1">
    <location>
        <begin position="34"/>
        <end position="49"/>
    </location>
</feature>
<evidence type="ECO:0000313" key="2">
    <source>
        <dbReference type="EMBL" id="SBO23231.1"/>
    </source>
</evidence>
<sequence>MFLFRWGKKDPSEKENLVSYKLQAAPKEPLIKWRQKDQTEKNANKEKRAPIKFKAPQNLKNKKKKNSFFSLAGFNFFGKSKRKRTPKAAKRNSKKEESPQRTEVKSIIKKFEFSKGEERRTSKGTINVGKAKLSTQTSATKVNPRRNSVHIDPIANEELLEVLTEEERKSIEVVTLIDGSSNGDNSGTDRDRKDDSGEKDVPAKVKSAYSVKGQNSGTNLRKNKDLLMKTSGLLEESCEIGKKKSYPPKNKHDESDIVTTTKGSTHPEKEIQTKKSILKNIIKMPLSYASRSFKSDVLATKESTKLVKGGNEKRGEKNGETKEDAHKLKNTPDSIHLQNDQDKGDVLSPSDVSDTRSEDTNYSGKMSFNNFIPKFKLPGKKNASPMISSKLKMNRKNSIVGNSFDKADDPQDFKGEELILTCQDIRAKKNNLVGRAKLMEKNLRRRKGEPQEDEAKSIHRKMTKDISEGGPIPFNLQPPLLFTENSFDICPISPIEDIIEIIHSIFNSNKEEAIAKLKMCKENNEKVRIDINLARDTTNYFLLCIPMGTPQREKPLHMHTNRSLYIYYFAVFPDVQCSSMLKITLDKLNGPQDSVLTNLTKNMSLQRDYLIEVNEVMRAVSED</sequence>